<dbReference type="OrthoDB" id="5917032at2759"/>
<gene>
    <name evidence="2" type="ORF">T11_3888</name>
</gene>
<proteinExistence type="predicted"/>
<keyword evidence="1" id="KW-1133">Transmembrane helix</keyword>
<name>A0A0V1H0A2_9BILA</name>
<dbReference type="Proteomes" id="UP000055024">
    <property type="component" value="Unassembled WGS sequence"/>
</dbReference>
<reference evidence="2 3" key="1">
    <citation type="submission" date="2015-01" db="EMBL/GenBank/DDBJ databases">
        <title>Evolution of Trichinella species and genotypes.</title>
        <authorList>
            <person name="Korhonen P.K."/>
            <person name="Edoardo P."/>
            <person name="Giuseppe L.R."/>
            <person name="Gasser R.B."/>
        </authorList>
    </citation>
    <scope>NUCLEOTIDE SEQUENCE [LARGE SCALE GENOMIC DNA]</scope>
    <source>
        <strain evidence="2">ISS1029</strain>
    </source>
</reference>
<organism evidence="2 3">
    <name type="scientific">Trichinella zimbabwensis</name>
    <dbReference type="NCBI Taxonomy" id="268475"/>
    <lineage>
        <taxon>Eukaryota</taxon>
        <taxon>Metazoa</taxon>
        <taxon>Ecdysozoa</taxon>
        <taxon>Nematoda</taxon>
        <taxon>Enoplea</taxon>
        <taxon>Dorylaimia</taxon>
        <taxon>Trichinellida</taxon>
        <taxon>Trichinellidae</taxon>
        <taxon>Trichinella</taxon>
    </lineage>
</organism>
<comment type="caution">
    <text evidence="2">The sequence shown here is derived from an EMBL/GenBank/DDBJ whole genome shotgun (WGS) entry which is preliminary data.</text>
</comment>
<evidence type="ECO:0000256" key="1">
    <source>
        <dbReference type="SAM" id="Phobius"/>
    </source>
</evidence>
<keyword evidence="1" id="KW-0472">Membrane</keyword>
<keyword evidence="1" id="KW-0812">Transmembrane</keyword>
<dbReference type="AlphaFoldDB" id="A0A0V1H0A2"/>
<evidence type="ECO:0000313" key="2">
    <source>
        <dbReference type="EMBL" id="KRZ04119.1"/>
    </source>
</evidence>
<evidence type="ECO:0000313" key="3">
    <source>
        <dbReference type="Proteomes" id="UP000055024"/>
    </source>
</evidence>
<keyword evidence="3" id="KW-1185">Reference proteome</keyword>
<feature type="transmembrane region" description="Helical" evidence="1">
    <location>
        <begin position="336"/>
        <end position="363"/>
    </location>
</feature>
<accession>A0A0V1H0A2</accession>
<protein>
    <submittedName>
        <fullName evidence="2">Uncharacterized protein</fullName>
    </submittedName>
</protein>
<feature type="transmembrane region" description="Helical" evidence="1">
    <location>
        <begin position="394"/>
        <end position="417"/>
    </location>
</feature>
<sequence length="542" mass="61045">MFKVDNFLSEILSSYVKKSISKVECMQKLNKLTGDCVDKNIKMKCSDLIVHSDTLSILENLHPHVLHQISVLFAIVCPIVDCQLEELFPSVQDPGFLFRIIYRKICIFHPWSALNAHFRVKRHCRAAALAQLRGSVIAMTRALVGDGVDFQRNIDAKIQCLQTLALLFEMQNDADMLPPDDWSQLGCNLVYFLKHGDELVVNLALENLFTLLSKMVVECCCGNRSGVADFDHGLLLRELRTAAMGRLQSTTTGGRCRWFGGVLSDQLDSDRCCDTTAMRFFILCSMIVTIVGKLKQEMTSQPHSCCCCSDWIGDLVVQVCKNRSIVSLFAENDDQLALLLLCCSLLYRYLVVFKLLCFALLILSRFSLNCTTQCLFPCSLWFEFFQSMNWNAGAVLSVILETSVSFLLSFVTFLKLLNREWNKLSSMCFTFTQIERSDVGDKQHNIPVVEGSFTAVTIGEVKQGRCQRRQYKITPLQCPPTVADVTTTPVKMVSGTCSTMCSKFAPMLRQMREQLATGQHCASYKSCTLLIDQILEKMAPHS</sequence>
<dbReference type="EMBL" id="JYDP01000172">
    <property type="protein sequence ID" value="KRZ04119.1"/>
    <property type="molecule type" value="Genomic_DNA"/>
</dbReference>